<evidence type="ECO:0000256" key="12">
    <source>
        <dbReference type="ARBA" id="ARBA00034617"/>
    </source>
</evidence>
<keyword evidence="4" id="KW-0227">DNA damage</keyword>
<dbReference type="InterPro" id="IPR027417">
    <property type="entry name" value="P-loop_NTPase"/>
</dbReference>
<evidence type="ECO:0000259" key="18">
    <source>
        <dbReference type="PROSITE" id="PS51217"/>
    </source>
</evidence>
<keyword evidence="6 15" id="KW-0347">Helicase</keyword>
<reference evidence="19 20" key="1">
    <citation type="submission" date="2018-07" db="EMBL/GenBank/DDBJ databases">
        <title>Brachybacteriurn paraconglorneratum KCTC 9916.</title>
        <authorList>
            <person name="Li Y."/>
        </authorList>
    </citation>
    <scope>NUCLEOTIDE SEQUENCE [LARGE SCALE GENOMIC DNA]</scope>
    <source>
        <strain evidence="19 20">KCTC 9916</strain>
    </source>
</reference>
<feature type="region of interest" description="Disordered" evidence="16">
    <location>
        <begin position="818"/>
        <end position="841"/>
    </location>
</feature>
<dbReference type="AlphaFoldDB" id="A0A426SPL2"/>
<evidence type="ECO:0000256" key="16">
    <source>
        <dbReference type="SAM" id="MobiDB-lite"/>
    </source>
</evidence>
<dbReference type="GO" id="GO:0003677">
    <property type="term" value="F:DNA binding"/>
    <property type="evidence" value="ECO:0007669"/>
    <property type="project" value="UniProtKB-KW"/>
</dbReference>
<dbReference type="GO" id="GO:0000725">
    <property type="term" value="P:recombinational repair"/>
    <property type="evidence" value="ECO:0007669"/>
    <property type="project" value="TreeGrafter"/>
</dbReference>
<feature type="binding site" evidence="15">
    <location>
        <begin position="52"/>
        <end position="59"/>
    </location>
    <ligand>
        <name>ATP</name>
        <dbReference type="ChEBI" id="CHEBI:30616"/>
    </ligand>
</feature>
<comment type="caution">
    <text evidence="19">The sequence shown here is derived from an EMBL/GenBank/DDBJ whole genome shotgun (WGS) entry which is preliminary data.</text>
</comment>
<keyword evidence="20" id="KW-1185">Reference proteome</keyword>
<evidence type="ECO:0000256" key="1">
    <source>
        <dbReference type="ARBA" id="ARBA00009922"/>
    </source>
</evidence>
<dbReference type="PANTHER" id="PTHR11070:SF59">
    <property type="entry name" value="DNA 3'-5' HELICASE"/>
    <property type="match status" value="1"/>
</dbReference>
<evidence type="ECO:0000256" key="9">
    <source>
        <dbReference type="ARBA" id="ARBA00023125"/>
    </source>
</evidence>
<evidence type="ECO:0000256" key="5">
    <source>
        <dbReference type="ARBA" id="ARBA00022801"/>
    </source>
</evidence>
<keyword evidence="7" id="KW-0269">Exonuclease</keyword>
<keyword evidence="5 15" id="KW-0378">Hydrolase</keyword>
<keyword evidence="8 15" id="KW-0067">ATP-binding</keyword>
<comment type="catalytic activity">
    <reaction evidence="12">
        <text>Couples ATP hydrolysis with the unwinding of duplex DNA by translocating in the 3'-5' direction.</text>
        <dbReference type="EC" id="5.6.2.4"/>
    </reaction>
</comment>
<accession>A0A426SPL2</accession>
<dbReference type="InterPro" id="IPR038726">
    <property type="entry name" value="PDDEXK_AddAB-type"/>
</dbReference>
<evidence type="ECO:0000256" key="11">
    <source>
        <dbReference type="ARBA" id="ARBA00023235"/>
    </source>
</evidence>
<dbReference type="PROSITE" id="PS51198">
    <property type="entry name" value="UVRD_HELICASE_ATP_BIND"/>
    <property type="match status" value="1"/>
</dbReference>
<evidence type="ECO:0000256" key="7">
    <source>
        <dbReference type="ARBA" id="ARBA00022839"/>
    </source>
</evidence>
<comment type="similarity">
    <text evidence="1">Belongs to the helicase family. UvrD subfamily.</text>
</comment>
<evidence type="ECO:0000256" key="3">
    <source>
        <dbReference type="ARBA" id="ARBA00022741"/>
    </source>
</evidence>
<dbReference type="InterPro" id="IPR013986">
    <property type="entry name" value="DExx_box_DNA_helicase_dom_sf"/>
</dbReference>
<dbReference type="GO" id="GO:0043138">
    <property type="term" value="F:3'-5' DNA helicase activity"/>
    <property type="evidence" value="ECO:0007669"/>
    <property type="project" value="UniProtKB-EC"/>
</dbReference>
<comment type="catalytic activity">
    <reaction evidence="14">
        <text>ATP + H2O = ADP + phosphate + H(+)</text>
        <dbReference type="Rhea" id="RHEA:13065"/>
        <dbReference type="ChEBI" id="CHEBI:15377"/>
        <dbReference type="ChEBI" id="CHEBI:15378"/>
        <dbReference type="ChEBI" id="CHEBI:30616"/>
        <dbReference type="ChEBI" id="CHEBI:43474"/>
        <dbReference type="ChEBI" id="CHEBI:456216"/>
        <dbReference type="EC" id="5.6.2.4"/>
    </reaction>
</comment>
<evidence type="ECO:0000256" key="6">
    <source>
        <dbReference type="ARBA" id="ARBA00022806"/>
    </source>
</evidence>
<keyword evidence="2" id="KW-0540">Nuclease</keyword>
<keyword evidence="10" id="KW-0234">DNA repair</keyword>
<evidence type="ECO:0000313" key="19">
    <source>
        <dbReference type="EMBL" id="RRR20054.1"/>
    </source>
</evidence>
<dbReference type="GO" id="GO:0004527">
    <property type="term" value="F:exonuclease activity"/>
    <property type="evidence" value="ECO:0007669"/>
    <property type="project" value="UniProtKB-KW"/>
</dbReference>
<feature type="region of interest" description="Disordered" evidence="16">
    <location>
        <begin position="474"/>
        <end position="516"/>
    </location>
</feature>
<dbReference type="RefSeq" id="WP_126984492.1">
    <property type="nucleotide sequence ID" value="NZ_ML133851.1"/>
</dbReference>
<dbReference type="Pfam" id="PF12705">
    <property type="entry name" value="PDDEXK_1"/>
    <property type="match status" value="1"/>
</dbReference>
<gene>
    <name evidence="19" type="ORF">DS079_01210</name>
</gene>
<evidence type="ECO:0000256" key="14">
    <source>
        <dbReference type="ARBA" id="ARBA00048988"/>
    </source>
</evidence>
<organism evidence="19 20">
    <name type="scientific">Brachybacterium paraconglomeratum</name>
    <dbReference type="NCBI Taxonomy" id="173362"/>
    <lineage>
        <taxon>Bacteria</taxon>
        <taxon>Bacillati</taxon>
        <taxon>Actinomycetota</taxon>
        <taxon>Actinomycetes</taxon>
        <taxon>Micrococcales</taxon>
        <taxon>Dermabacteraceae</taxon>
        <taxon>Brachybacterium</taxon>
    </lineage>
</organism>
<dbReference type="GO" id="GO:0033202">
    <property type="term" value="C:DNA helicase complex"/>
    <property type="evidence" value="ECO:0007669"/>
    <property type="project" value="TreeGrafter"/>
</dbReference>
<dbReference type="GO" id="GO:0005829">
    <property type="term" value="C:cytosol"/>
    <property type="evidence" value="ECO:0007669"/>
    <property type="project" value="TreeGrafter"/>
</dbReference>
<name>A0A426SPL2_9MICO</name>
<dbReference type="Gene3D" id="1.10.10.160">
    <property type="match status" value="1"/>
</dbReference>
<dbReference type="InterPro" id="IPR014016">
    <property type="entry name" value="UvrD-like_ATP-bd"/>
</dbReference>
<feature type="domain" description="UvrD-like helicase ATP-binding" evidence="17">
    <location>
        <begin position="31"/>
        <end position="315"/>
    </location>
</feature>
<sequence length="1089" mass="115075">MRRTGTITGEGIRLLGPDLEALPALLPAAQLDSGQRRALDAVTAGHHVIVHGGPGSGRTALALAAADAAGEDALLLAPRRLAAGRLRDALAVHGQGTARAMTPPALAHAIARADALRRGLGEPTLVTGAEQDTLLAELIAERSSWHLDVDPGARTLPGFRTELRDLITRAGELGLGPGALEELGREHDRPAWRDAAALLRDYLGVLDLEASAALDAGPRLDSGALVRRAAVLLADPTLPAPFRTVVVDDAQDLTAAGIDLLAALATAGAKVLVTSCPDAAVDTFRGALPDAAARLREALPGVPLEITLDGTHGGEEGLVAVVDALRGRLPLAGAPAASRRPRAERPGGLVALRAADPLDEARLIGSALRDLHHREAVDYDDMAVVCRSGAAVADVADLLSRTGLPVRVPRRPQPLRDVAVVDDLLTVLELGLAPAGTPLEARTATALLRGPFGDADDLRLRRIRRLLLAAHRAEEASAAGESSTGSGASEESDPEAPASAEHRPKDSTEDAPAPPVRSEELLARALVEDEVPGLPAADARDRAAAPVHRLRDMIRAVREHREDGAEQVLWHAWDASGLAGGWRRAALGDAGDVDGARARMAAARLDALLELFAAAERLTERRPGAGALDLVEQIRAQAVVEDTLAPAAAARGRIDVLTPAQLAGEHRDTVVLARLQEGAWPDLRLRSTLFGAADLSLLAGPRAADPAPGPEALRALQREQVLADELRLAVSALARARTRVLLTAIEGEQEEPSALFDVLEDAAGEPWIDPEVLRRDPGPAPDARRLVAALRRRLHEEDPVRSRDAALALEALGRAGAPGTDPGRWYHQQPSSTAPLHGPDDPITLSPSALERAVDCPLSWLMERAGGTRAGGPAQLLGTAIHHLAQIHPRGEVDLLDELHTLLRGMPGTDTWSGRRRVRHAEDAARLLTEHLRVAGEPLAVEAPFEVALDRVRLRGSIDRIEGDATGLRVVDLKTGRTAKSAAKAEEDLQLAAYQAAVREGALAEQLGEDAPERLNGAQLVYVGTGGKKAAVRTQTALPRAEHPEWFDELVRDVARDVSGEHVTARRNAHCDHCAVRASCPLQPEGEQL</sequence>
<dbReference type="Gene3D" id="3.90.320.10">
    <property type="match status" value="1"/>
</dbReference>
<feature type="compositionally biased region" description="Low complexity" evidence="16">
    <location>
        <begin position="474"/>
        <end position="499"/>
    </location>
</feature>
<dbReference type="GO" id="GO:0005524">
    <property type="term" value="F:ATP binding"/>
    <property type="evidence" value="ECO:0007669"/>
    <property type="project" value="UniProtKB-UniRule"/>
</dbReference>
<dbReference type="SUPFAM" id="SSF52540">
    <property type="entry name" value="P-loop containing nucleoside triphosphate hydrolases"/>
    <property type="match status" value="1"/>
</dbReference>
<keyword evidence="3 15" id="KW-0547">Nucleotide-binding</keyword>
<dbReference type="InterPro" id="IPR014017">
    <property type="entry name" value="DNA_helicase_UvrD-like_C"/>
</dbReference>
<feature type="domain" description="UvrD-like helicase C-terminal" evidence="18">
    <location>
        <begin position="319"/>
        <end position="649"/>
    </location>
</feature>
<dbReference type="InterPro" id="IPR000212">
    <property type="entry name" value="DNA_helicase_UvrD/REP"/>
</dbReference>
<evidence type="ECO:0000259" key="17">
    <source>
        <dbReference type="PROSITE" id="PS51198"/>
    </source>
</evidence>
<dbReference type="EMBL" id="QOCI01000001">
    <property type="protein sequence ID" value="RRR20054.1"/>
    <property type="molecule type" value="Genomic_DNA"/>
</dbReference>
<dbReference type="PANTHER" id="PTHR11070">
    <property type="entry name" value="UVRD / RECB / PCRA DNA HELICASE FAMILY MEMBER"/>
    <property type="match status" value="1"/>
</dbReference>
<keyword evidence="9" id="KW-0238">DNA-binding</keyword>
<dbReference type="InterPro" id="IPR011604">
    <property type="entry name" value="PDDEXK-like_dom_sf"/>
</dbReference>
<evidence type="ECO:0000256" key="4">
    <source>
        <dbReference type="ARBA" id="ARBA00022763"/>
    </source>
</evidence>
<protein>
    <recommendedName>
        <fullName evidence="13">DNA 3'-5' helicase</fullName>
        <ecNumber evidence="13">5.6.2.4</ecNumber>
    </recommendedName>
</protein>
<evidence type="ECO:0000256" key="2">
    <source>
        <dbReference type="ARBA" id="ARBA00022722"/>
    </source>
</evidence>
<dbReference type="EC" id="5.6.2.4" evidence="13"/>
<dbReference type="Gene3D" id="1.10.486.10">
    <property type="entry name" value="PCRA, domain 4"/>
    <property type="match status" value="1"/>
</dbReference>
<keyword evidence="11" id="KW-0413">Isomerase</keyword>
<evidence type="ECO:0000313" key="20">
    <source>
        <dbReference type="Proteomes" id="UP000274327"/>
    </source>
</evidence>
<evidence type="ECO:0000256" key="15">
    <source>
        <dbReference type="PROSITE-ProRule" id="PRU00560"/>
    </source>
</evidence>
<dbReference type="Proteomes" id="UP000274327">
    <property type="component" value="Unassembled WGS sequence"/>
</dbReference>
<evidence type="ECO:0000256" key="10">
    <source>
        <dbReference type="ARBA" id="ARBA00023204"/>
    </source>
</evidence>
<dbReference type="Gene3D" id="3.40.50.300">
    <property type="entry name" value="P-loop containing nucleotide triphosphate hydrolases"/>
    <property type="match status" value="2"/>
</dbReference>
<evidence type="ECO:0000256" key="13">
    <source>
        <dbReference type="ARBA" id="ARBA00034808"/>
    </source>
</evidence>
<dbReference type="GeneID" id="78119651"/>
<evidence type="ECO:0000256" key="8">
    <source>
        <dbReference type="ARBA" id="ARBA00022840"/>
    </source>
</evidence>
<dbReference type="PROSITE" id="PS51217">
    <property type="entry name" value="UVRD_HELICASE_CTER"/>
    <property type="match status" value="1"/>
</dbReference>
<proteinExistence type="inferred from homology"/>